<reference evidence="3 4" key="1">
    <citation type="journal article" date="2024" name="Science">
        <title>Giant polyketide synthase enzymes in the biosynthesis of giant marine polyether toxins.</title>
        <authorList>
            <person name="Fallon T.R."/>
            <person name="Shende V.V."/>
            <person name="Wierzbicki I.H."/>
            <person name="Pendleton A.L."/>
            <person name="Watervoot N.F."/>
            <person name="Auber R.P."/>
            <person name="Gonzalez D.J."/>
            <person name="Wisecaver J.H."/>
            <person name="Moore B.S."/>
        </authorList>
    </citation>
    <scope>NUCLEOTIDE SEQUENCE [LARGE SCALE GENOMIC DNA]</scope>
    <source>
        <strain evidence="3 4">12B1</strain>
    </source>
</reference>
<keyword evidence="4" id="KW-1185">Reference proteome</keyword>
<dbReference type="Proteomes" id="UP001515480">
    <property type="component" value="Unassembled WGS sequence"/>
</dbReference>
<name>A0AB34ID03_PRYPA</name>
<feature type="compositionally biased region" description="Pro residues" evidence="2">
    <location>
        <begin position="287"/>
        <end position="300"/>
    </location>
</feature>
<evidence type="ECO:0000313" key="4">
    <source>
        <dbReference type="Proteomes" id="UP001515480"/>
    </source>
</evidence>
<evidence type="ECO:0000256" key="2">
    <source>
        <dbReference type="SAM" id="MobiDB-lite"/>
    </source>
</evidence>
<dbReference type="AlphaFoldDB" id="A0AB34ID03"/>
<keyword evidence="1" id="KW-0175">Coiled coil</keyword>
<evidence type="ECO:0000313" key="3">
    <source>
        <dbReference type="EMBL" id="KAL1495454.1"/>
    </source>
</evidence>
<feature type="coiled-coil region" evidence="1">
    <location>
        <begin position="124"/>
        <end position="186"/>
    </location>
</feature>
<proteinExistence type="predicted"/>
<dbReference type="EMBL" id="JBGBPQ010000032">
    <property type="protein sequence ID" value="KAL1495454.1"/>
    <property type="molecule type" value="Genomic_DNA"/>
</dbReference>
<comment type="caution">
    <text evidence="3">The sequence shown here is derived from an EMBL/GenBank/DDBJ whole genome shotgun (WGS) entry which is preliminary data.</text>
</comment>
<accession>A0AB34ID03</accession>
<evidence type="ECO:0000256" key="1">
    <source>
        <dbReference type="SAM" id="Coils"/>
    </source>
</evidence>
<organism evidence="3 4">
    <name type="scientific">Prymnesium parvum</name>
    <name type="common">Toxic golden alga</name>
    <dbReference type="NCBI Taxonomy" id="97485"/>
    <lineage>
        <taxon>Eukaryota</taxon>
        <taxon>Haptista</taxon>
        <taxon>Haptophyta</taxon>
        <taxon>Prymnesiophyceae</taxon>
        <taxon>Prymnesiales</taxon>
        <taxon>Prymnesiaceae</taxon>
        <taxon>Prymnesium</taxon>
    </lineage>
</organism>
<feature type="region of interest" description="Disordered" evidence="2">
    <location>
        <begin position="284"/>
        <end position="304"/>
    </location>
</feature>
<sequence>MEAAAARENAEKLIEELELLQAMPRVEGLTASSLFDRAKPPGSRAQLRGVIVRVSCCGEQVDQKCNDKEGAEACPDWVAAVRQLRAKIARKHGSAECLAKARPREATASTRSEPQLGEKTVLELMRAQLKIQKQQQSIARMERELAQILEAERRALQAEREAVAAREDKASQLKVAEEELNSLLGRVCDDRLLRRATVAASLAELQLAVVSTARLVFQLLLLCDTALSHTTRKPGVEEFWHFWVSPCFGATPIAPPEERTTGLALSLGTKMVLHAPARPPHRLLRMVPPPPAPSATPPSDAPASDSLAPLASLRALIAASSVARASPPTGAGPPSHGPSPFAALLVDAPPFRVRILEDKEHLIPQDSVAFSLRLPPDFLFRSLMDPAAVVMWREVLSS</sequence>
<gene>
    <name evidence="3" type="ORF">AB1Y20_016822</name>
</gene>
<protein>
    <submittedName>
        <fullName evidence="3">Uncharacterized protein</fullName>
    </submittedName>
</protein>